<reference evidence="9" key="1">
    <citation type="submission" date="2022-11" db="EMBL/GenBank/DDBJ databases">
        <title>Marilongibacter aestuarii gen. nov., sp. nov., isolated from tidal flat sediment.</title>
        <authorList>
            <person name="Jiayan W."/>
        </authorList>
    </citation>
    <scope>NUCLEOTIDE SEQUENCE</scope>
    <source>
        <strain evidence="9">Z1-6</strain>
    </source>
</reference>
<comment type="similarity">
    <text evidence="2 7">Belongs to the FKBP-type PPIase family.</text>
</comment>
<keyword evidence="5 6" id="KW-0413">Isomerase</keyword>
<dbReference type="GO" id="GO:0003755">
    <property type="term" value="F:peptidyl-prolyl cis-trans isomerase activity"/>
    <property type="evidence" value="ECO:0007669"/>
    <property type="project" value="UniProtKB-UniRule"/>
</dbReference>
<dbReference type="NCBIfam" id="NF008602">
    <property type="entry name" value="PRK11570.1"/>
    <property type="match status" value="1"/>
</dbReference>
<evidence type="ECO:0000256" key="1">
    <source>
        <dbReference type="ARBA" id="ARBA00000971"/>
    </source>
</evidence>
<dbReference type="AlphaFoldDB" id="A0A9X3F782"/>
<evidence type="ECO:0000256" key="6">
    <source>
        <dbReference type="PROSITE-ProRule" id="PRU00277"/>
    </source>
</evidence>
<evidence type="ECO:0000256" key="2">
    <source>
        <dbReference type="ARBA" id="ARBA00006577"/>
    </source>
</evidence>
<dbReference type="EMBL" id="JAPOHD010000027">
    <property type="protein sequence ID" value="MCY1721600.1"/>
    <property type="molecule type" value="Genomic_DNA"/>
</dbReference>
<organism evidence="9 10">
    <name type="scientific">Draconibacterium aestuarii</name>
    <dbReference type="NCBI Taxonomy" id="2998507"/>
    <lineage>
        <taxon>Bacteria</taxon>
        <taxon>Pseudomonadati</taxon>
        <taxon>Bacteroidota</taxon>
        <taxon>Bacteroidia</taxon>
        <taxon>Marinilabiliales</taxon>
        <taxon>Prolixibacteraceae</taxon>
        <taxon>Draconibacterium</taxon>
    </lineage>
</organism>
<dbReference type="PROSITE" id="PS50059">
    <property type="entry name" value="FKBP_PPIASE"/>
    <property type="match status" value="1"/>
</dbReference>
<keyword evidence="4 6" id="KW-0697">Rotamase</keyword>
<dbReference type="PANTHER" id="PTHR43811">
    <property type="entry name" value="FKBP-TYPE PEPTIDYL-PROLYL CIS-TRANS ISOMERASE FKPA"/>
    <property type="match status" value="1"/>
</dbReference>
<dbReference type="InterPro" id="IPR046357">
    <property type="entry name" value="PPIase_dom_sf"/>
</dbReference>
<proteinExistence type="inferred from homology"/>
<evidence type="ECO:0000313" key="9">
    <source>
        <dbReference type="EMBL" id="MCY1721600.1"/>
    </source>
</evidence>
<accession>A0A9X3F782</accession>
<evidence type="ECO:0000256" key="4">
    <source>
        <dbReference type="ARBA" id="ARBA00023110"/>
    </source>
</evidence>
<protein>
    <recommendedName>
        <fullName evidence="7">Peptidyl-prolyl cis-trans isomerase</fullName>
        <ecNumber evidence="7">5.2.1.8</ecNumber>
    </recommendedName>
</protein>
<dbReference type="InterPro" id="IPR036944">
    <property type="entry name" value="PPIase_FKBP_N_sf"/>
</dbReference>
<dbReference type="SUPFAM" id="SSF54534">
    <property type="entry name" value="FKBP-like"/>
    <property type="match status" value="1"/>
</dbReference>
<dbReference type="InterPro" id="IPR000774">
    <property type="entry name" value="PPIase_FKBP_N"/>
</dbReference>
<dbReference type="InterPro" id="IPR001179">
    <property type="entry name" value="PPIase_FKBP_dom"/>
</dbReference>
<evidence type="ECO:0000256" key="3">
    <source>
        <dbReference type="ARBA" id="ARBA00022729"/>
    </source>
</evidence>
<dbReference type="Pfam" id="PF01346">
    <property type="entry name" value="FKBP_N"/>
    <property type="match status" value="1"/>
</dbReference>
<dbReference type="GO" id="GO:0006457">
    <property type="term" value="P:protein folding"/>
    <property type="evidence" value="ECO:0007669"/>
    <property type="project" value="InterPro"/>
</dbReference>
<name>A0A9X3F782_9BACT</name>
<dbReference type="EC" id="5.2.1.8" evidence="7"/>
<comment type="caution">
    <text evidence="9">The sequence shown here is derived from an EMBL/GenBank/DDBJ whole genome shotgun (WGS) entry which is preliminary data.</text>
</comment>
<evidence type="ECO:0000313" key="10">
    <source>
        <dbReference type="Proteomes" id="UP001145087"/>
    </source>
</evidence>
<comment type="catalytic activity">
    <reaction evidence="1 6 7">
        <text>[protein]-peptidylproline (omega=180) = [protein]-peptidylproline (omega=0)</text>
        <dbReference type="Rhea" id="RHEA:16237"/>
        <dbReference type="Rhea" id="RHEA-COMP:10747"/>
        <dbReference type="Rhea" id="RHEA-COMP:10748"/>
        <dbReference type="ChEBI" id="CHEBI:83833"/>
        <dbReference type="ChEBI" id="CHEBI:83834"/>
        <dbReference type="EC" id="5.2.1.8"/>
    </reaction>
</comment>
<dbReference type="PANTHER" id="PTHR43811:SF19">
    <property type="entry name" value="39 KDA FK506-BINDING NUCLEAR PROTEIN"/>
    <property type="match status" value="1"/>
</dbReference>
<keyword evidence="10" id="KW-1185">Reference proteome</keyword>
<dbReference type="Gene3D" id="3.10.50.40">
    <property type="match status" value="1"/>
</dbReference>
<dbReference type="Pfam" id="PF00254">
    <property type="entry name" value="FKBP_C"/>
    <property type="match status" value="1"/>
</dbReference>
<evidence type="ECO:0000256" key="5">
    <source>
        <dbReference type="ARBA" id="ARBA00023235"/>
    </source>
</evidence>
<dbReference type="Proteomes" id="UP001145087">
    <property type="component" value="Unassembled WGS sequence"/>
</dbReference>
<dbReference type="FunFam" id="3.10.50.40:FF:000045">
    <property type="entry name" value="Peptidyl-prolyl cis-trans isomerase"/>
    <property type="match status" value="1"/>
</dbReference>
<feature type="domain" description="PPIase FKBP-type" evidence="8">
    <location>
        <begin position="117"/>
        <end position="203"/>
    </location>
</feature>
<gene>
    <name evidence="9" type="ORF">OU798_14685</name>
</gene>
<keyword evidence="3" id="KW-0732">Signal</keyword>
<evidence type="ECO:0000256" key="7">
    <source>
        <dbReference type="RuleBase" id="RU003915"/>
    </source>
</evidence>
<sequence>METSVDSVSYAIGVLVGANNKKQLESAPGSSEMSMEIMSAAFRAASLGEEAKLSEEEANAMVQRYFQEAGNREAQANLEEGNKFLEENKTREGVTTTESGLQYEVLTEGTGEKPTAADRVRVHYHGTLIDGTVFDSSVDRGEPAVFGVGQVIPGWTEALQLMPVGSKWKVYLPSDIAYGERGAGGEIGPNSALIFEVELLEIVKG</sequence>
<evidence type="ECO:0000259" key="8">
    <source>
        <dbReference type="PROSITE" id="PS50059"/>
    </source>
</evidence>
<dbReference type="Gene3D" id="1.10.287.460">
    <property type="entry name" value="Peptidyl-prolyl cis-trans isomerase, FKBP-type, N-terminal domain"/>
    <property type="match status" value="1"/>
</dbReference>